<dbReference type="FunFam" id="2.40.50.140:FF:000262">
    <property type="entry name" value="Protein BREAST CANCER SUSCEPTIBILITY 2 homolog B"/>
    <property type="match status" value="1"/>
</dbReference>
<evidence type="ECO:0000256" key="1">
    <source>
        <dbReference type="ARBA" id="ARBA00022737"/>
    </source>
</evidence>
<evidence type="ECO:0000256" key="3">
    <source>
        <dbReference type="ARBA" id="ARBA00023125"/>
    </source>
</evidence>
<keyword evidence="5" id="KW-0234">DNA repair</keyword>
<dbReference type="Pfam" id="PF09169">
    <property type="entry name" value="BRCA-2_helical"/>
    <property type="match status" value="1"/>
</dbReference>
<evidence type="ECO:0000313" key="8">
    <source>
        <dbReference type="EMBL" id="KAJ8898959.1"/>
    </source>
</evidence>
<evidence type="ECO:0000256" key="2">
    <source>
        <dbReference type="ARBA" id="ARBA00022763"/>
    </source>
</evidence>
<feature type="compositionally biased region" description="Basic and acidic residues" evidence="6">
    <location>
        <begin position="178"/>
        <end position="188"/>
    </location>
</feature>
<dbReference type="GO" id="GO:0000724">
    <property type="term" value="P:double-strand break repair via homologous recombination"/>
    <property type="evidence" value="ECO:0007669"/>
    <property type="project" value="InterPro"/>
</dbReference>
<dbReference type="Gene3D" id="2.40.50.140">
    <property type="entry name" value="Nucleic acid-binding proteins"/>
    <property type="match status" value="4"/>
</dbReference>
<dbReference type="InterPro" id="IPR036315">
    <property type="entry name" value="BRCA2_hlx_sf"/>
</dbReference>
<feature type="compositionally biased region" description="Polar residues" evidence="6">
    <location>
        <begin position="167"/>
        <end position="177"/>
    </location>
</feature>
<dbReference type="PROSITE" id="PS50138">
    <property type="entry name" value="BRCA2_REPEAT"/>
    <property type="match status" value="2"/>
</dbReference>
<dbReference type="PANTHER" id="PTHR11289:SF0">
    <property type="entry name" value="BREAST CANCER TYPE 2 SUSCEPTIBILITY PROTEIN"/>
    <property type="match status" value="1"/>
</dbReference>
<evidence type="ECO:0000259" key="7">
    <source>
        <dbReference type="SMART" id="SM01341"/>
    </source>
</evidence>
<dbReference type="AlphaFoldDB" id="A0AAV8UA87"/>
<dbReference type="PANTHER" id="PTHR11289">
    <property type="entry name" value="BREAST CANCER TYPE 2 SUSCEPTIBILITY PROTEIN BRCA2"/>
    <property type="match status" value="1"/>
</dbReference>
<dbReference type="GO" id="GO:0003677">
    <property type="term" value="F:DNA binding"/>
    <property type="evidence" value="ECO:0007669"/>
    <property type="project" value="UniProtKB-KW"/>
</dbReference>
<keyword evidence="1" id="KW-0677">Repeat</keyword>
<evidence type="ECO:0000256" key="6">
    <source>
        <dbReference type="SAM" id="MobiDB-lite"/>
    </source>
</evidence>
<dbReference type="InterPro" id="IPR015525">
    <property type="entry name" value="BRCA2"/>
</dbReference>
<keyword evidence="3" id="KW-0238">DNA-binding</keyword>
<dbReference type="SUPFAM" id="SSF50249">
    <property type="entry name" value="Nucleic acid-binding proteins"/>
    <property type="match status" value="3"/>
</dbReference>
<dbReference type="GO" id="GO:0006355">
    <property type="term" value="P:regulation of DNA-templated transcription"/>
    <property type="evidence" value="ECO:0007669"/>
    <property type="project" value="TreeGrafter"/>
</dbReference>
<dbReference type="InterPro" id="IPR015187">
    <property type="entry name" value="BRCA2_OB_1"/>
</dbReference>
<feature type="domain" description="Tower" evidence="7">
    <location>
        <begin position="737"/>
        <end position="778"/>
    </location>
</feature>
<dbReference type="SUPFAM" id="SSF81872">
    <property type="entry name" value="BRCA2 helical domain"/>
    <property type="match status" value="1"/>
</dbReference>
<dbReference type="InterPro" id="IPR015205">
    <property type="entry name" value="Tower_dom"/>
</dbReference>
<keyword evidence="4" id="KW-0233">DNA recombination</keyword>
<dbReference type="Pfam" id="PF00634">
    <property type="entry name" value="BRCA2"/>
    <property type="match status" value="1"/>
</dbReference>
<sequence>MSTWQIVSDAGNEFRWEASGRIIPAKEQIRAQEIYSLKSNHRLPSMTDLLLEGCSNLLENEDGNGGGGDVPIFRTGLGKSVVLKQSSLVKAMSILCEDDEVIQSGEMQRMRDSSSSLFHTASGKMFNVSSAGLARAKKLLGLEEDSNESKFQGFQQPIKLSGVNEQTELQKLSSSNMKDVREDNRTSSHDTFVPRLGTDDVLGSKSMEEVNPKRLQTEMGSPGPRTPFKFHTAGGRSLSVSSDALERARSLLGDPDGGNFFKQGDIFGSTISVLNGSRSVDALANTERDIGTASTYPVASKNKYISKTFISPLRSSSNQVWKSIKSENVISGTSLIKSFNSVNNYRGSTINTPHNIVDSANANDIDPGPNSLVRSSSGCLVDISNTTDGRYTNNAQNNEKKRCGRGSAVSLFKRPRSSKFTTPLHKNVLHVSTGLSTSSSENVGCRRVISTKYPCHFPRMHIKEYFGVPLSAKFEHLIYGTSLIRSETADKFLFYNEPGQDGIGVEAFHHMLVLCGASIQYASKRWVVNHYRWIVWKLGCYDRFYPRKSAAKFLTVSNVFEELKYRYEREVNHGHRSAIKRILEGDAPPSSMLVLYIAAIHIISAPKVEADTVESDVATITNVAKVELSDGWYSVDALLDVPLSKLLASGKLFVGQKLRIWGAALCGWVGPVSPLEVSGTVSFSLHINGTYRAHWADKLGFCKGVGVPLAFSCIKSNGGPVPRTLVGITRIYPILYKEKLNNGGSVVRSERMEAKIMQSYNQRRSGLIEGVISDLQRGTKGPQVYNESDSEDGAKILKLLETAAEPEVLMAEMSPEQLASVASYQAKLEASRQLEMDKAIEKALQGANLGKREVTPFMRIRVVGLREDRNKAIGKAGLITIWNPTEKQQVELIEGQAYAVSGLLPVNSNTNTLYLQARGSTTKWLPLSPLTTQHFQPFFNPRMSVSLSNLGEVPLCSEFDIVACVVYVGEVYMTAQQKKQWVFVTDSSITLLESEEIANSLLAISFCLQCTDDDASPPINHNMMGSTVGFFNLVKSAKDQNNHLWLAEATENSTYSLNFDSSNCSHLRSNAVTTQSWAKSSKSLIDGLKEKLKIIIGDCEG</sequence>
<proteinExistence type="predicted"/>
<accession>A0AAV8UA87</accession>
<dbReference type="Proteomes" id="UP001159364">
    <property type="component" value="Linkage Group LG08"/>
</dbReference>
<keyword evidence="2" id="KW-0227">DNA damage</keyword>
<dbReference type="Pfam" id="PF09103">
    <property type="entry name" value="BRCA-2_OB1"/>
    <property type="match status" value="1"/>
</dbReference>
<evidence type="ECO:0000256" key="4">
    <source>
        <dbReference type="ARBA" id="ARBA00023172"/>
    </source>
</evidence>
<comment type="caution">
    <text evidence="8">The sequence shown here is derived from an EMBL/GenBank/DDBJ whole genome shotgun (WGS) entry which is preliminary data.</text>
</comment>
<protein>
    <recommendedName>
        <fullName evidence="7">Tower domain-containing protein</fullName>
    </recommendedName>
</protein>
<dbReference type="SUPFAM" id="SSF81878">
    <property type="entry name" value="BRCA2 tower domain"/>
    <property type="match status" value="1"/>
</dbReference>
<reference evidence="8 9" key="1">
    <citation type="submission" date="2021-09" db="EMBL/GenBank/DDBJ databases">
        <title>Genomic insights and catalytic innovation underlie evolution of tropane alkaloids biosynthesis.</title>
        <authorList>
            <person name="Wang Y.-J."/>
            <person name="Tian T."/>
            <person name="Huang J.-P."/>
            <person name="Huang S.-X."/>
        </authorList>
    </citation>
    <scope>NUCLEOTIDE SEQUENCE [LARGE SCALE GENOMIC DNA]</scope>
    <source>
        <strain evidence="8">KIB-2018</strain>
        <tissue evidence="8">Leaf</tissue>
    </source>
</reference>
<evidence type="ECO:0000256" key="5">
    <source>
        <dbReference type="ARBA" id="ARBA00023204"/>
    </source>
</evidence>
<gene>
    <name evidence="8" type="ORF">K2173_008460</name>
</gene>
<dbReference type="SMART" id="SM01341">
    <property type="entry name" value="Tower"/>
    <property type="match status" value="1"/>
</dbReference>
<dbReference type="InterPro" id="IPR015252">
    <property type="entry name" value="BRCA2_hlx"/>
</dbReference>
<dbReference type="EMBL" id="JAIWQS010000008">
    <property type="protein sequence ID" value="KAJ8898959.1"/>
    <property type="molecule type" value="Genomic_DNA"/>
</dbReference>
<dbReference type="InterPro" id="IPR012340">
    <property type="entry name" value="NA-bd_OB-fold"/>
</dbReference>
<feature type="region of interest" description="Disordered" evidence="6">
    <location>
        <begin position="167"/>
        <end position="199"/>
    </location>
</feature>
<organism evidence="8 9">
    <name type="scientific">Erythroxylum novogranatense</name>
    <dbReference type="NCBI Taxonomy" id="1862640"/>
    <lineage>
        <taxon>Eukaryota</taxon>
        <taxon>Viridiplantae</taxon>
        <taxon>Streptophyta</taxon>
        <taxon>Embryophyta</taxon>
        <taxon>Tracheophyta</taxon>
        <taxon>Spermatophyta</taxon>
        <taxon>Magnoliopsida</taxon>
        <taxon>eudicotyledons</taxon>
        <taxon>Gunneridae</taxon>
        <taxon>Pentapetalae</taxon>
        <taxon>rosids</taxon>
        <taxon>fabids</taxon>
        <taxon>Malpighiales</taxon>
        <taxon>Erythroxylaceae</taxon>
        <taxon>Erythroxylum</taxon>
    </lineage>
</organism>
<evidence type="ECO:0000313" key="9">
    <source>
        <dbReference type="Proteomes" id="UP001159364"/>
    </source>
</evidence>
<dbReference type="InterPro" id="IPR002093">
    <property type="entry name" value="BRCA2_repeat"/>
</dbReference>
<dbReference type="CDD" id="cd04493">
    <property type="entry name" value="BRCA2DBD_OB1"/>
    <property type="match status" value="1"/>
</dbReference>
<keyword evidence="9" id="KW-1185">Reference proteome</keyword>
<name>A0AAV8UA87_9ROSI</name>